<evidence type="ECO:0000256" key="8">
    <source>
        <dbReference type="ARBA" id="ARBA00031941"/>
    </source>
</evidence>
<protein>
    <recommendedName>
        <fullName evidence="10">CCAAT/enhancer-binding protein zeta</fullName>
    </recommendedName>
    <alternativeName>
        <fullName evidence="8">CCAAT-box-binding transcription factor</fullName>
    </alternativeName>
</protein>
<feature type="compositionally biased region" description="Acidic residues" evidence="11">
    <location>
        <begin position="600"/>
        <end position="623"/>
    </location>
</feature>
<comment type="subcellular location">
    <subcellularLocation>
        <location evidence="1">Nucleus</location>
    </subcellularLocation>
</comment>
<feature type="region of interest" description="Disordered" evidence="11">
    <location>
        <begin position="361"/>
        <end position="403"/>
    </location>
</feature>
<dbReference type="OrthoDB" id="28947at2759"/>
<keyword evidence="4" id="KW-0805">Transcription regulation</keyword>
<feature type="compositionally biased region" description="Basic and acidic residues" evidence="11">
    <location>
        <begin position="370"/>
        <end position="383"/>
    </location>
</feature>
<name>T2ME42_HYDVU</name>
<dbReference type="PANTHER" id="PTHR12048">
    <property type="entry name" value="CCAAT-BINDING FACTOR-RELATED"/>
    <property type="match status" value="1"/>
</dbReference>
<dbReference type="EMBL" id="HAAD01004142">
    <property type="protein sequence ID" value="CDG70374.1"/>
    <property type="molecule type" value="mRNA"/>
</dbReference>
<feature type="compositionally biased region" description="Polar residues" evidence="11">
    <location>
        <begin position="393"/>
        <end position="403"/>
    </location>
</feature>
<evidence type="ECO:0000256" key="2">
    <source>
        <dbReference type="ARBA" id="ARBA00007797"/>
    </source>
</evidence>
<dbReference type="InterPro" id="IPR040155">
    <property type="entry name" value="CEBPZ/Mak21-like"/>
</dbReference>
<evidence type="ECO:0000256" key="9">
    <source>
        <dbReference type="ARBA" id="ARBA00058879"/>
    </source>
</evidence>
<evidence type="ECO:0000256" key="11">
    <source>
        <dbReference type="SAM" id="MobiDB-lite"/>
    </source>
</evidence>
<feature type="compositionally biased region" description="Basic and acidic residues" evidence="11">
    <location>
        <begin position="624"/>
        <end position="639"/>
    </location>
</feature>
<feature type="compositionally biased region" description="Acidic residues" evidence="11">
    <location>
        <begin position="648"/>
        <end position="659"/>
    </location>
</feature>
<keyword evidence="6" id="KW-0804">Transcription</keyword>
<evidence type="ECO:0000313" key="13">
    <source>
        <dbReference type="EMBL" id="CDG70374.1"/>
    </source>
</evidence>
<evidence type="ECO:0000256" key="3">
    <source>
        <dbReference type="ARBA" id="ARBA00022553"/>
    </source>
</evidence>
<dbReference type="FunFam" id="1.25.10.10:FF:000805">
    <property type="entry name" value="Similar to transcription factor CBF/MAK21"/>
    <property type="match status" value="1"/>
</dbReference>
<evidence type="ECO:0000256" key="4">
    <source>
        <dbReference type="ARBA" id="ARBA00023015"/>
    </source>
</evidence>
<proteinExistence type="evidence at transcript level"/>
<dbReference type="AlphaFoldDB" id="T2ME42"/>
<organism evidence="13">
    <name type="scientific">Hydra vulgaris</name>
    <name type="common">Hydra</name>
    <name type="synonym">Hydra attenuata</name>
    <dbReference type="NCBI Taxonomy" id="6087"/>
    <lineage>
        <taxon>Eukaryota</taxon>
        <taxon>Metazoa</taxon>
        <taxon>Cnidaria</taxon>
        <taxon>Hydrozoa</taxon>
        <taxon>Hydroidolina</taxon>
        <taxon>Anthoathecata</taxon>
        <taxon>Aplanulata</taxon>
        <taxon>Hydridae</taxon>
        <taxon>Hydra</taxon>
    </lineage>
</organism>
<feature type="compositionally biased region" description="Basic residues" evidence="11">
    <location>
        <begin position="697"/>
        <end position="707"/>
    </location>
</feature>
<evidence type="ECO:0000256" key="10">
    <source>
        <dbReference type="ARBA" id="ARBA00073389"/>
    </source>
</evidence>
<dbReference type="Pfam" id="PF03914">
    <property type="entry name" value="CBF"/>
    <property type="match status" value="1"/>
</dbReference>
<comment type="similarity">
    <text evidence="2">Belongs to the CBF/MAK21 family.</text>
</comment>
<comment type="function">
    <text evidence="9">Stimulates transcription from the HSP70 promoter.</text>
</comment>
<keyword evidence="5" id="KW-0010">Activator</keyword>
<feature type="compositionally biased region" description="Basic and acidic residues" evidence="11">
    <location>
        <begin position="587"/>
        <end position="599"/>
    </location>
</feature>
<evidence type="ECO:0000256" key="7">
    <source>
        <dbReference type="ARBA" id="ARBA00023242"/>
    </source>
</evidence>
<evidence type="ECO:0000256" key="6">
    <source>
        <dbReference type="ARBA" id="ARBA00023163"/>
    </source>
</evidence>
<keyword evidence="3" id="KW-0597">Phosphoprotein</keyword>
<dbReference type="SUPFAM" id="SSF48371">
    <property type="entry name" value="ARM repeat"/>
    <property type="match status" value="1"/>
</dbReference>
<dbReference type="GO" id="GO:0005634">
    <property type="term" value="C:nucleus"/>
    <property type="evidence" value="ECO:0007669"/>
    <property type="project" value="UniProtKB-SubCell"/>
</dbReference>
<feature type="region of interest" description="Disordered" evidence="11">
    <location>
        <begin position="587"/>
        <end position="725"/>
    </location>
</feature>
<feature type="domain" description="CCAAT-binding factor" evidence="12">
    <location>
        <begin position="260"/>
        <end position="462"/>
    </location>
</feature>
<dbReference type="InterPro" id="IPR005612">
    <property type="entry name" value="CCAAT-binding_factor"/>
</dbReference>
<evidence type="ECO:0000256" key="1">
    <source>
        <dbReference type="ARBA" id="ARBA00004123"/>
    </source>
</evidence>
<feature type="compositionally biased region" description="Basic and acidic residues" evidence="11">
    <location>
        <begin position="669"/>
        <end position="693"/>
    </location>
</feature>
<feature type="compositionally biased region" description="Basic residues" evidence="11">
    <location>
        <begin position="715"/>
        <end position="725"/>
    </location>
</feature>
<accession>T2ME42</accession>
<dbReference type="InterPro" id="IPR016024">
    <property type="entry name" value="ARM-type_fold"/>
</dbReference>
<keyword evidence="7" id="KW-0539">Nucleus</keyword>
<evidence type="ECO:0000256" key="5">
    <source>
        <dbReference type="ARBA" id="ARBA00023159"/>
    </source>
</evidence>
<feature type="region of interest" description="Disordered" evidence="11">
    <location>
        <begin position="498"/>
        <end position="519"/>
    </location>
</feature>
<evidence type="ECO:0000259" key="12">
    <source>
        <dbReference type="Pfam" id="PF03914"/>
    </source>
</evidence>
<gene>
    <name evidence="13" type="primary">CEBPZ</name>
</gene>
<dbReference type="PANTHER" id="PTHR12048:SF0">
    <property type="entry name" value="CCAAT_ENHANCER-BINDING PROTEIN ZETA"/>
    <property type="match status" value="1"/>
</dbReference>
<reference evidence="13" key="1">
    <citation type="journal article" date="2013" name="Genome Biol. Evol.">
        <title>Punctuated emergences of genetic and phenotypic innovations in eumetazoan, bilaterian, euteleostome, and hominidae ancestors.</title>
        <authorList>
            <person name="Wenger Y."/>
            <person name="Galliot B."/>
        </authorList>
    </citation>
    <scope>NUCLEOTIDE SEQUENCE</scope>
    <source>
        <tissue evidence="13">Whole animals</tissue>
    </source>
</reference>
<sequence length="725" mass="85070">MNMARKKSRREALIAIDSLRHLWIADLLPESKLKYFHEYEIESLKTKLCKDGSKESQIKLLILLAYQHQIKDIYKQFVEIIEKLSKDFLTDIRNKVLGIIYELLVMKAEQEQKLLTMLINKLGDPERKISSKTIYLLTQLVVKHPNMKEVVINEVEQFLYRPNMAEKAQYYAICFLNQIVLSQKEKNIAAKLIQIYFSFFKLLVKKDNSKAKDVQETKLLSALLTGVNRAYPYCNDKDEDFDEQLNNLFRLTHVNHLSTSIQAFMLIYQVQSSRQCVSDRYYQALYEKLLDPDIKTTSKHTMLLNLLFKSIKNDPVPKRVKAFVKRLLQVCTKEESSLTCGILFLLSEVIKENPAIKSMISQPEEEDEEEHFHDAEDNDKNVVTDDSGDDINKSLNSQENENSFVNKPKDVSSSWTFINQEKRSKSYNLMQRNPLFANAEMCCAWELLPLFSHFHPSVSHFASSILNEKSIVYKGDPLQDFTLIRFLDRFMYRNPKKKEVEHGSSVMQPRDSSVRLKEEPVNSKTFIQSSEDKIRKDEVFFYRYFTQKEIKKKRDIKDDDDQHDTEDLVNFKDIDFASEIKKGKEISKSKKKDKGKESSDESDDEEDFDYNDLEDESDEDFEDNNEKENFTDKDYEDALFKNLNSDGESIDGEASEDGDIEKMFASAEEFSHMLDDHAETIHPKQKKWEERTANKQWRSKRINTNRKRNFDNKSLNKKPLKKQKK</sequence>